<organism evidence="10 11">
    <name type="scientific">Chryseobacterium suipulveris</name>
    <dbReference type="NCBI Taxonomy" id="2929800"/>
    <lineage>
        <taxon>Bacteria</taxon>
        <taxon>Pseudomonadati</taxon>
        <taxon>Bacteroidota</taxon>
        <taxon>Flavobacteriia</taxon>
        <taxon>Flavobacteriales</taxon>
        <taxon>Weeksellaceae</taxon>
        <taxon>Chryseobacterium group</taxon>
        <taxon>Chryseobacterium</taxon>
    </lineage>
</organism>
<evidence type="ECO:0000256" key="4">
    <source>
        <dbReference type="ARBA" id="ARBA00022692"/>
    </source>
</evidence>
<evidence type="ECO:0000313" key="10">
    <source>
        <dbReference type="EMBL" id="UOE40643.1"/>
    </source>
</evidence>
<evidence type="ECO:0000256" key="6">
    <source>
        <dbReference type="ARBA" id="ARBA00023136"/>
    </source>
</evidence>
<evidence type="ECO:0000256" key="7">
    <source>
        <dbReference type="SAM" id="Phobius"/>
    </source>
</evidence>
<dbReference type="Gene3D" id="2.30.30.60">
    <property type="match status" value="1"/>
</dbReference>
<evidence type="ECO:0000313" key="11">
    <source>
        <dbReference type="Proteomes" id="UP000831460"/>
    </source>
</evidence>
<keyword evidence="4 7" id="KW-0812">Transmembrane</keyword>
<dbReference type="InterPro" id="IPR049278">
    <property type="entry name" value="MS_channel_C"/>
</dbReference>
<comment type="similarity">
    <text evidence="2">Belongs to the MscS (TC 1.A.23) family.</text>
</comment>
<dbReference type="Proteomes" id="UP000831460">
    <property type="component" value="Chromosome"/>
</dbReference>
<feature type="domain" description="Mechanosensitive ion channel MscS C-terminal" evidence="9">
    <location>
        <begin position="187"/>
        <end position="268"/>
    </location>
</feature>
<dbReference type="EMBL" id="CP094532">
    <property type="protein sequence ID" value="UOE40643.1"/>
    <property type="molecule type" value="Genomic_DNA"/>
</dbReference>
<sequence length="279" mass="31256">MDYFSVVSAVLERWYLKFAQFTPKLIVGIIIFSFFLIASSFLSKVAVRIFNRLFPKSRRFDTVASLVGFFRFMILLFGTFITLEVMGLSGFFLKLLGSLGVAGIIAGVALKDLVSSMFSGILVGMDKSFKVGDLVQISNITGTVEEIGFLTTKIIADDGKKVYLPNQLIFNSPFINFTASGDRKIFIDIEIPNTQDLEKSKRVIYDEVSKFEFVDQSRKPQVILLKQNLGIFTIEGQFWIRSGLNIQEVRSEALLKIKQRLDSEGISMVNPVATNPGNL</sequence>
<dbReference type="InterPro" id="IPR023408">
    <property type="entry name" value="MscS_beta-dom_sf"/>
</dbReference>
<dbReference type="Pfam" id="PF00924">
    <property type="entry name" value="MS_channel_2nd"/>
    <property type="match status" value="1"/>
</dbReference>
<comment type="subcellular location">
    <subcellularLocation>
        <location evidence="1">Cell membrane</location>
        <topology evidence="1">Multi-pass membrane protein</topology>
    </subcellularLocation>
</comment>
<dbReference type="InterPro" id="IPR006685">
    <property type="entry name" value="MscS_channel_2nd"/>
</dbReference>
<dbReference type="InterPro" id="IPR010920">
    <property type="entry name" value="LSM_dom_sf"/>
</dbReference>
<feature type="transmembrane region" description="Helical" evidence="7">
    <location>
        <begin position="25"/>
        <end position="42"/>
    </location>
</feature>
<dbReference type="Gene3D" id="3.30.70.100">
    <property type="match status" value="1"/>
</dbReference>
<dbReference type="InterPro" id="IPR011066">
    <property type="entry name" value="MscS_channel_C_sf"/>
</dbReference>
<dbReference type="InterPro" id="IPR006686">
    <property type="entry name" value="MscS_channel_CS"/>
</dbReference>
<keyword evidence="11" id="KW-1185">Reference proteome</keyword>
<dbReference type="Gene3D" id="1.10.287.1260">
    <property type="match status" value="1"/>
</dbReference>
<dbReference type="PANTHER" id="PTHR30221">
    <property type="entry name" value="SMALL-CONDUCTANCE MECHANOSENSITIVE CHANNEL"/>
    <property type="match status" value="1"/>
</dbReference>
<dbReference type="SUPFAM" id="SSF82689">
    <property type="entry name" value="Mechanosensitive channel protein MscS (YggB), C-terminal domain"/>
    <property type="match status" value="1"/>
</dbReference>
<gene>
    <name evidence="10" type="ORF">MTP09_12150</name>
</gene>
<evidence type="ECO:0000259" key="9">
    <source>
        <dbReference type="Pfam" id="PF21082"/>
    </source>
</evidence>
<keyword evidence="3" id="KW-1003">Cell membrane</keyword>
<feature type="transmembrane region" description="Helical" evidence="7">
    <location>
        <begin position="63"/>
        <end position="83"/>
    </location>
</feature>
<dbReference type="PROSITE" id="PS01246">
    <property type="entry name" value="UPF0003"/>
    <property type="match status" value="1"/>
</dbReference>
<dbReference type="SUPFAM" id="SSF50182">
    <property type="entry name" value="Sm-like ribonucleoproteins"/>
    <property type="match status" value="1"/>
</dbReference>
<evidence type="ECO:0000256" key="3">
    <source>
        <dbReference type="ARBA" id="ARBA00022475"/>
    </source>
</evidence>
<evidence type="ECO:0000256" key="2">
    <source>
        <dbReference type="ARBA" id="ARBA00008017"/>
    </source>
</evidence>
<keyword evidence="6 7" id="KW-0472">Membrane</keyword>
<feature type="domain" description="Mechanosensitive ion channel MscS" evidence="8">
    <location>
        <begin position="112"/>
        <end position="178"/>
    </location>
</feature>
<dbReference type="InterPro" id="IPR045275">
    <property type="entry name" value="MscS_archaea/bacteria_type"/>
</dbReference>
<evidence type="ECO:0000259" key="8">
    <source>
        <dbReference type="Pfam" id="PF00924"/>
    </source>
</evidence>
<name>A0ABY4BN69_9FLAO</name>
<keyword evidence="5 7" id="KW-1133">Transmembrane helix</keyword>
<dbReference type="PANTHER" id="PTHR30221:SF1">
    <property type="entry name" value="SMALL-CONDUCTANCE MECHANOSENSITIVE CHANNEL"/>
    <property type="match status" value="1"/>
</dbReference>
<evidence type="ECO:0000256" key="1">
    <source>
        <dbReference type="ARBA" id="ARBA00004651"/>
    </source>
</evidence>
<dbReference type="RefSeq" id="WP_243548613.1">
    <property type="nucleotide sequence ID" value="NZ_CP094532.1"/>
</dbReference>
<evidence type="ECO:0000256" key="5">
    <source>
        <dbReference type="ARBA" id="ARBA00022989"/>
    </source>
</evidence>
<protein>
    <submittedName>
        <fullName evidence="10">Mechanosensitive ion channel family protein</fullName>
    </submittedName>
</protein>
<dbReference type="Pfam" id="PF21082">
    <property type="entry name" value="MS_channel_3rd"/>
    <property type="match status" value="1"/>
</dbReference>
<accession>A0ABY4BN69</accession>
<reference evidence="10 11" key="1">
    <citation type="submission" date="2022-03" db="EMBL/GenBank/DDBJ databases">
        <title>Chryseobacterium sp. isolated from particulate matters in swine house.</title>
        <authorList>
            <person name="Won M."/>
            <person name="Kim S.-J."/>
            <person name="Kwon S.-W."/>
        </authorList>
    </citation>
    <scope>NUCLEOTIDE SEQUENCE [LARGE SCALE GENOMIC DNA]</scope>
    <source>
        <strain evidence="10 11">SC2-2</strain>
    </source>
</reference>
<proteinExistence type="inferred from homology"/>